<accession>A0A3D9HE32</accession>
<dbReference type="PANTHER" id="PTHR40590">
    <property type="entry name" value="CYTOPLASMIC PROTEIN-RELATED"/>
    <property type="match status" value="1"/>
</dbReference>
<reference evidence="2 3" key="1">
    <citation type="submission" date="2018-07" db="EMBL/GenBank/DDBJ databases">
        <title>Genomic Encyclopedia of Type Strains, Phase III (KMG-III): the genomes of soil and plant-associated and newly described type strains.</title>
        <authorList>
            <person name="Whitman W."/>
        </authorList>
    </citation>
    <scope>NUCLEOTIDE SEQUENCE [LARGE SCALE GENOMIC DNA]</scope>
    <source>
        <strain evidence="2 3">CECT 8488</strain>
    </source>
</reference>
<dbReference type="CDD" id="cd14789">
    <property type="entry name" value="Tiki"/>
    <property type="match status" value="1"/>
</dbReference>
<comment type="caution">
    <text evidence="2">The sequence shown here is derived from an EMBL/GenBank/DDBJ whole genome shotgun (WGS) entry which is preliminary data.</text>
</comment>
<evidence type="ECO:0000313" key="3">
    <source>
        <dbReference type="Proteomes" id="UP000256845"/>
    </source>
</evidence>
<keyword evidence="3" id="KW-1185">Reference proteome</keyword>
<protein>
    <recommendedName>
        <fullName evidence="4">TraB family protein</fullName>
    </recommendedName>
</protein>
<dbReference type="InterPro" id="IPR002816">
    <property type="entry name" value="TraB/PrgY/GumN_fam"/>
</dbReference>
<name>A0A3D9HE32_9PROT</name>
<dbReference type="RefSeq" id="WP_115937914.1">
    <property type="nucleotide sequence ID" value="NZ_QRDW01000009.1"/>
</dbReference>
<evidence type="ECO:0008006" key="4">
    <source>
        <dbReference type="Google" id="ProtNLM"/>
    </source>
</evidence>
<proteinExistence type="predicted"/>
<sequence length="293" mass="32912">MLLCRPLITMFRATVFLLFSATVGHADPATWVVRDQDTTVYLFGTIHIAPNGLDWLDEDMKGKLDRSQRLYLELSPEESSEEKAMAAVQKHGLLTPGESLKSRVGSELYEKLGDILAESGMPRNGFDMMRPWMIAINITVMEFVKRGMDPEYGSEKVIQAYVADKGKDIRGFETMEQQLGLFSSLTPEEENSFLENSLDQLAEIDRDADALINAWMSGDTAALERIQTEGFEGHETLIESLIYARNRNWTGQIRDIMAEPGTFFIAVGAVHLVGDLGVPTLLQREGFQVERDR</sequence>
<dbReference type="Proteomes" id="UP000256845">
    <property type="component" value="Unassembled WGS sequence"/>
</dbReference>
<evidence type="ECO:0000256" key="1">
    <source>
        <dbReference type="SAM" id="SignalP"/>
    </source>
</evidence>
<organism evidence="2 3">
    <name type="scientific">Aestuariispira insulae</name>
    <dbReference type="NCBI Taxonomy" id="1461337"/>
    <lineage>
        <taxon>Bacteria</taxon>
        <taxon>Pseudomonadati</taxon>
        <taxon>Pseudomonadota</taxon>
        <taxon>Alphaproteobacteria</taxon>
        <taxon>Rhodospirillales</taxon>
        <taxon>Kiloniellaceae</taxon>
        <taxon>Aestuariispira</taxon>
    </lineage>
</organism>
<gene>
    <name evidence="2" type="ORF">DFP90_109111</name>
</gene>
<dbReference type="Pfam" id="PF01963">
    <property type="entry name" value="TraB_PrgY_gumN"/>
    <property type="match status" value="1"/>
</dbReference>
<keyword evidence="1" id="KW-0732">Signal</keyword>
<feature type="chain" id="PRO_5017706532" description="TraB family protein" evidence="1">
    <location>
        <begin position="27"/>
        <end position="293"/>
    </location>
</feature>
<dbReference type="EMBL" id="QRDW01000009">
    <property type="protein sequence ID" value="RED47747.1"/>
    <property type="molecule type" value="Genomic_DNA"/>
</dbReference>
<dbReference type="AlphaFoldDB" id="A0A3D9HE32"/>
<dbReference type="PANTHER" id="PTHR40590:SF1">
    <property type="entry name" value="CYTOPLASMIC PROTEIN"/>
    <property type="match status" value="1"/>
</dbReference>
<dbReference type="InterPro" id="IPR047111">
    <property type="entry name" value="YbaP-like"/>
</dbReference>
<evidence type="ECO:0000313" key="2">
    <source>
        <dbReference type="EMBL" id="RED47747.1"/>
    </source>
</evidence>
<dbReference type="OrthoDB" id="9806326at2"/>
<feature type="signal peptide" evidence="1">
    <location>
        <begin position="1"/>
        <end position="26"/>
    </location>
</feature>